<keyword evidence="1" id="KW-0678">Repressor</keyword>
<gene>
    <name evidence="7" type="ORF">GCM10022380_51070</name>
</gene>
<dbReference type="InterPro" id="IPR023772">
    <property type="entry name" value="DNA-bd_HTH_TetR-type_CS"/>
</dbReference>
<evidence type="ECO:0000256" key="1">
    <source>
        <dbReference type="ARBA" id="ARBA00022491"/>
    </source>
</evidence>
<name>A0ABP7ITC5_9PSEU</name>
<reference evidence="8" key="1">
    <citation type="journal article" date="2019" name="Int. J. Syst. Evol. Microbiol.">
        <title>The Global Catalogue of Microorganisms (GCM) 10K type strain sequencing project: providing services to taxonomists for standard genome sequencing and annotation.</title>
        <authorList>
            <consortium name="The Broad Institute Genomics Platform"/>
            <consortium name="The Broad Institute Genome Sequencing Center for Infectious Disease"/>
            <person name="Wu L."/>
            <person name="Ma J."/>
        </authorList>
    </citation>
    <scope>NUCLEOTIDE SEQUENCE [LARGE SCALE GENOMIC DNA]</scope>
    <source>
        <strain evidence="8">JCM 17017</strain>
    </source>
</reference>
<dbReference type="InterPro" id="IPR039538">
    <property type="entry name" value="BetI_C"/>
</dbReference>
<sequence length="213" mass="23532">MPKLVDHDQRRQELARVVWEVISREGIQSVTVRKVAEEAGVSVGGLRHYFDSQRGLLRFAARAMAEKVAARVAEHLRGEMPGPVRARLLLEELLPLDADRRVDADVWLACLVQSRVDESLAELHGAGLHGERHLCRLAVAYSCGQPAPQLIGDRLTDPGLERQALRLHTFIDGLTLQAAMYPDDFPPEEVRRLLDEELAALPADGSACQAHSG</sequence>
<evidence type="ECO:0000256" key="2">
    <source>
        <dbReference type="ARBA" id="ARBA00023015"/>
    </source>
</evidence>
<dbReference type="PANTHER" id="PTHR30055">
    <property type="entry name" value="HTH-TYPE TRANSCRIPTIONAL REGULATOR RUTR"/>
    <property type="match status" value="1"/>
</dbReference>
<organism evidence="7 8">
    <name type="scientific">Amycolatopsis tucumanensis</name>
    <dbReference type="NCBI Taxonomy" id="401106"/>
    <lineage>
        <taxon>Bacteria</taxon>
        <taxon>Bacillati</taxon>
        <taxon>Actinomycetota</taxon>
        <taxon>Actinomycetes</taxon>
        <taxon>Pseudonocardiales</taxon>
        <taxon>Pseudonocardiaceae</taxon>
        <taxon>Amycolatopsis</taxon>
    </lineage>
</organism>
<evidence type="ECO:0000313" key="7">
    <source>
        <dbReference type="EMBL" id="GAA3826125.1"/>
    </source>
</evidence>
<evidence type="ECO:0000256" key="5">
    <source>
        <dbReference type="PROSITE-ProRule" id="PRU00335"/>
    </source>
</evidence>
<keyword evidence="3 5" id="KW-0238">DNA-binding</keyword>
<keyword evidence="8" id="KW-1185">Reference proteome</keyword>
<dbReference type="PROSITE" id="PS50977">
    <property type="entry name" value="HTH_TETR_2"/>
    <property type="match status" value="1"/>
</dbReference>
<evidence type="ECO:0000259" key="6">
    <source>
        <dbReference type="PROSITE" id="PS50977"/>
    </source>
</evidence>
<proteinExistence type="predicted"/>
<evidence type="ECO:0000313" key="8">
    <source>
        <dbReference type="Proteomes" id="UP001501624"/>
    </source>
</evidence>
<accession>A0ABP7ITC5</accession>
<dbReference type="RefSeq" id="WP_237337389.1">
    <property type="nucleotide sequence ID" value="NZ_BAABCM010000007.1"/>
</dbReference>
<dbReference type="Pfam" id="PF13977">
    <property type="entry name" value="TetR_C_6"/>
    <property type="match status" value="1"/>
</dbReference>
<dbReference type="InterPro" id="IPR050109">
    <property type="entry name" value="HTH-type_TetR-like_transc_reg"/>
</dbReference>
<keyword evidence="2" id="KW-0805">Transcription regulation</keyword>
<dbReference type="InterPro" id="IPR036271">
    <property type="entry name" value="Tet_transcr_reg_TetR-rel_C_sf"/>
</dbReference>
<keyword evidence="4" id="KW-0804">Transcription</keyword>
<feature type="domain" description="HTH tetR-type" evidence="6">
    <location>
        <begin position="8"/>
        <end position="68"/>
    </location>
</feature>
<dbReference type="PANTHER" id="PTHR30055:SF228">
    <property type="entry name" value="TRANSCRIPTIONAL REGULATOR-RELATED"/>
    <property type="match status" value="1"/>
</dbReference>
<evidence type="ECO:0000256" key="3">
    <source>
        <dbReference type="ARBA" id="ARBA00023125"/>
    </source>
</evidence>
<dbReference type="EMBL" id="BAABCM010000007">
    <property type="protein sequence ID" value="GAA3826125.1"/>
    <property type="molecule type" value="Genomic_DNA"/>
</dbReference>
<dbReference type="Gene3D" id="1.10.357.10">
    <property type="entry name" value="Tetracycline Repressor, domain 2"/>
    <property type="match status" value="1"/>
</dbReference>
<dbReference type="SUPFAM" id="SSF46689">
    <property type="entry name" value="Homeodomain-like"/>
    <property type="match status" value="1"/>
</dbReference>
<feature type="DNA-binding region" description="H-T-H motif" evidence="5">
    <location>
        <begin position="31"/>
        <end position="50"/>
    </location>
</feature>
<dbReference type="PROSITE" id="PS01081">
    <property type="entry name" value="HTH_TETR_1"/>
    <property type="match status" value="1"/>
</dbReference>
<dbReference type="InterPro" id="IPR001647">
    <property type="entry name" value="HTH_TetR"/>
</dbReference>
<dbReference type="SUPFAM" id="SSF48498">
    <property type="entry name" value="Tetracyclin repressor-like, C-terminal domain"/>
    <property type="match status" value="1"/>
</dbReference>
<evidence type="ECO:0000256" key="4">
    <source>
        <dbReference type="ARBA" id="ARBA00023163"/>
    </source>
</evidence>
<protein>
    <submittedName>
        <fullName evidence="7">TetR family transcriptional regulator C-terminal domain-containing protein</fullName>
    </submittedName>
</protein>
<dbReference type="InterPro" id="IPR009057">
    <property type="entry name" value="Homeodomain-like_sf"/>
</dbReference>
<dbReference type="Proteomes" id="UP001501624">
    <property type="component" value="Unassembled WGS sequence"/>
</dbReference>
<comment type="caution">
    <text evidence="7">The sequence shown here is derived from an EMBL/GenBank/DDBJ whole genome shotgun (WGS) entry which is preliminary data.</text>
</comment>
<dbReference type="Pfam" id="PF00440">
    <property type="entry name" value="TetR_N"/>
    <property type="match status" value="1"/>
</dbReference>